<gene>
    <name evidence="3" type="ORF">FC36_GL000704</name>
</gene>
<dbReference type="AlphaFoldDB" id="A0A0R1TYJ3"/>
<dbReference type="PANTHER" id="PTHR37312:SF1">
    <property type="entry name" value="MEMBRANE-BOUND ACYLTRANSFERASE YKRP-RELATED"/>
    <property type="match status" value="1"/>
</dbReference>
<evidence type="ECO:0000313" key="3">
    <source>
        <dbReference type="EMBL" id="KRL85332.1"/>
    </source>
</evidence>
<feature type="transmembrane region" description="Helical" evidence="1">
    <location>
        <begin position="305"/>
        <end position="326"/>
    </location>
</feature>
<feature type="domain" description="Acyltransferase 3" evidence="2">
    <location>
        <begin position="20"/>
        <end position="310"/>
    </location>
</feature>
<keyword evidence="3" id="KW-0012">Acyltransferase</keyword>
<dbReference type="PATRIC" id="fig|1423740.3.peg.751"/>
<feature type="transmembrane region" description="Helical" evidence="1">
    <location>
        <begin position="85"/>
        <end position="108"/>
    </location>
</feature>
<feature type="transmembrane region" description="Helical" evidence="1">
    <location>
        <begin position="128"/>
        <end position="147"/>
    </location>
</feature>
<feature type="transmembrane region" description="Helical" evidence="1">
    <location>
        <begin position="272"/>
        <end position="293"/>
    </location>
</feature>
<accession>A0A0R1TYJ3</accession>
<keyword evidence="1" id="KW-0472">Membrane</keyword>
<keyword evidence="1" id="KW-1133">Transmembrane helix</keyword>
<dbReference type="STRING" id="1423740.FC36_GL000704"/>
<name>A0A0R1TYJ3_9LACO</name>
<dbReference type="InterPro" id="IPR052734">
    <property type="entry name" value="Nod_factor_acetyltransferase"/>
</dbReference>
<protein>
    <submittedName>
        <fullName evidence="3">Acyltransferase</fullName>
    </submittedName>
</protein>
<comment type="caution">
    <text evidence="3">The sequence shown here is derived from an EMBL/GenBank/DDBJ whole genome shotgun (WGS) entry which is preliminary data.</text>
</comment>
<dbReference type="EMBL" id="AZFH01000001">
    <property type="protein sequence ID" value="KRL85332.1"/>
    <property type="molecule type" value="Genomic_DNA"/>
</dbReference>
<proteinExistence type="predicted"/>
<dbReference type="Pfam" id="PF01757">
    <property type="entry name" value="Acyl_transf_3"/>
    <property type="match status" value="1"/>
</dbReference>
<sequence length="331" mass="38430">MEKIISDWKEKVMHKKERIEWVDMAKALAILGMIAGHELNSEGFLASLIYCFHMPIFFILSGYTSRPVTTWAAWGKKFWKSFKKIYLLAVIVLLVQMVLANIVGHGDWAQLSQSFLRNWYWASNNNQVASVGVMWFLFAFFYGILVYDGVGVLVSNYRYAGLVYLVLSALGMAIAFKVWLPQDLDLALVIPFFMWFGRWLRESHFIGSKLARYVLVISTVIWILAGQQRFHIEISIRHYPGFFLSVLVALLSSLVIIYVSRGILCLPYGSKLLVFGRHTLLLMCIHSLDLYWTWWGVWVNGPWKLILRVALDLMIFTLILGFRQLWQRKIK</sequence>
<keyword evidence="3" id="KW-0808">Transferase</keyword>
<dbReference type="InterPro" id="IPR002656">
    <property type="entry name" value="Acyl_transf_3_dom"/>
</dbReference>
<feature type="transmembrane region" description="Helical" evidence="1">
    <location>
        <begin position="43"/>
        <end position="64"/>
    </location>
</feature>
<evidence type="ECO:0000256" key="1">
    <source>
        <dbReference type="SAM" id="Phobius"/>
    </source>
</evidence>
<evidence type="ECO:0000313" key="4">
    <source>
        <dbReference type="Proteomes" id="UP000051048"/>
    </source>
</evidence>
<feature type="transmembrane region" description="Helical" evidence="1">
    <location>
        <begin position="186"/>
        <end position="201"/>
    </location>
</feature>
<reference evidence="3 4" key="1">
    <citation type="journal article" date="2015" name="Genome Announc.">
        <title>Expanding the biotechnology potential of lactobacilli through comparative genomics of 213 strains and associated genera.</title>
        <authorList>
            <person name="Sun Z."/>
            <person name="Harris H.M."/>
            <person name="McCann A."/>
            <person name="Guo C."/>
            <person name="Argimon S."/>
            <person name="Zhang W."/>
            <person name="Yang X."/>
            <person name="Jeffery I.B."/>
            <person name="Cooney J.C."/>
            <person name="Kagawa T.F."/>
            <person name="Liu W."/>
            <person name="Song Y."/>
            <person name="Salvetti E."/>
            <person name="Wrobel A."/>
            <person name="Rasinkangas P."/>
            <person name="Parkhill J."/>
            <person name="Rea M.C."/>
            <person name="O'Sullivan O."/>
            <person name="Ritari J."/>
            <person name="Douillard F.P."/>
            <person name="Paul Ross R."/>
            <person name="Yang R."/>
            <person name="Briner A.E."/>
            <person name="Felis G.E."/>
            <person name="de Vos W.M."/>
            <person name="Barrangou R."/>
            <person name="Klaenhammer T.R."/>
            <person name="Caufield P.W."/>
            <person name="Cui Y."/>
            <person name="Zhang H."/>
            <person name="O'Toole P.W."/>
        </authorList>
    </citation>
    <scope>NUCLEOTIDE SEQUENCE [LARGE SCALE GENOMIC DNA]</scope>
    <source>
        <strain evidence="3 4">DSM 15833</strain>
    </source>
</reference>
<feature type="transmembrane region" description="Helical" evidence="1">
    <location>
        <begin position="159"/>
        <end position="180"/>
    </location>
</feature>
<feature type="transmembrane region" description="Helical" evidence="1">
    <location>
        <begin position="213"/>
        <end position="230"/>
    </location>
</feature>
<feature type="transmembrane region" description="Helical" evidence="1">
    <location>
        <begin position="242"/>
        <end position="260"/>
    </location>
</feature>
<dbReference type="Proteomes" id="UP000051048">
    <property type="component" value="Unassembled WGS sequence"/>
</dbReference>
<keyword evidence="1" id="KW-0812">Transmembrane</keyword>
<organism evidence="3 4">
    <name type="scientific">Ligilactobacillus equi DSM 15833 = JCM 10991</name>
    <dbReference type="NCBI Taxonomy" id="1423740"/>
    <lineage>
        <taxon>Bacteria</taxon>
        <taxon>Bacillati</taxon>
        <taxon>Bacillota</taxon>
        <taxon>Bacilli</taxon>
        <taxon>Lactobacillales</taxon>
        <taxon>Lactobacillaceae</taxon>
        <taxon>Ligilactobacillus</taxon>
    </lineage>
</organism>
<dbReference type="OrthoDB" id="6623990at2"/>
<evidence type="ECO:0000259" key="2">
    <source>
        <dbReference type="Pfam" id="PF01757"/>
    </source>
</evidence>
<dbReference type="PANTHER" id="PTHR37312">
    <property type="entry name" value="MEMBRANE-BOUND ACYLTRANSFERASE YKRP-RELATED"/>
    <property type="match status" value="1"/>
</dbReference>
<dbReference type="GO" id="GO:0016747">
    <property type="term" value="F:acyltransferase activity, transferring groups other than amino-acyl groups"/>
    <property type="evidence" value="ECO:0007669"/>
    <property type="project" value="InterPro"/>
</dbReference>